<dbReference type="InterPro" id="IPR018490">
    <property type="entry name" value="cNMP-bd_dom_sf"/>
</dbReference>
<keyword evidence="1" id="KW-0805">Transcription regulation</keyword>
<gene>
    <name evidence="6" type="ordered locus">Mmc1_0460</name>
</gene>
<dbReference type="GO" id="GO:0003677">
    <property type="term" value="F:DNA binding"/>
    <property type="evidence" value="ECO:0007669"/>
    <property type="project" value="UniProtKB-KW"/>
</dbReference>
<dbReference type="InterPro" id="IPR014710">
    <property type="entry name" value="RmlC-like_jellyroll"/>
</dbReference>
<dbReference type="SUPFAM" id="SSF51206">
    <property type="entry name" value="cAMP-binding domain-like"/>
    <property type="match status" value="1"/>
</dbReference>
<name>A0L4U2_MAGMM</name>
<evidence type="ECO:0000256" key="2">
    <source>
        <dbReference type="ARBA" id="ARBA00023125"/>
    </source>
</evidence>
<feature type="domain" description="Cyclic nucleotide-binding" evidence="4">
    <location>
        <begin position="19"/>
        <end position="140"/>
    </location>
</feature>
<dbReference type="PANTHER" id="PTHR24567:SF68">
    <property type="entry name" value="DNA-BINDING TRANSCRIPTIONAL DUAL REGULATOR CRP"/>
    <property type="match status" value="1"/>
</dbReference>
<dbReference type="Gene3D" id="2.60.120.10">
    <property type="entry name" value="Jelly Rolls"/>
    <property type="match status" value="1"/>
</dbReference>
<evidence type="ECO:0000256" key="3">
    <source>
        <dbReference type="ARBA" id="ARBA00023163"/>
    </source>
</evidence>
<dbReference type="OrthoDB" id="190787at2"/>
<dbReference type="InterPro" id="IPR050397">
    <property type="entry name" value="Env_Response_Regulators"/>
</dbReference>
<dbReference type="SMART" id="SM00419">
    <property type="entry name" value="HTH_CRP"/>
    <property type="match status" value="1"/>
</dbReference>
<evidence type="ECO:0000313" key="7">
    <source>
        <dbReference type="Proteomes" id="UP000002586"/>
    </source>
</evidence>
<dbReference type="STRING" id="156889.Mmc1_0460"/>
<dbReference type="Gene3D" id="1.10.10.10">
    <property type="entry name" value="Winged helix-like DNA-binding domain superfamily/Winged helix DNA-binding domain"/>
    <property type="match status" value="1"/>
</dbReference>
<dbReference type="SUPFAM" id="SSF46785">
    <property type="entry name" value="Winged helix' DNA-binding domain"/>
    <property type="match status" value="1"/>
</dbReference>
<keyword evidence="2" id="KW-0238">DNA-binding</keyword>
<reference evidence="6 7" key="2">
    <citation type="journal article" date="2012" name="Int. J. Syst. Evol. Microbiol.">
        <title>Magnetococcus marinus gen. nov., sp. nov., a marine, magnetotactic bacterium that represents a novel lineage (Magnetococcaceae fam. nov.; Magnetococcales ord. nov.) at the base of the Alphaproteobacteria.</title>
        <authorList>
            <person name="Bazylinski D.A."/>
            <person name="Williams T.J."/>
            <person name="Lefevre C.T."/>
            <person name="Berg R.J."/>
            <person name="Zhang C.L."/>
            <person name="Bowser S.S."/>
            <person name="Dean A.J."/>
            <person name="Beveridge T.J."/>
        </authorList>
    </citation>
    <scope>NUCLEOTIDE SEQUENCE [LARGE SCALE GENOMIC DNA]</scope>
    <source>
        <strain evidence="7">ATCC BAA-1437 / JCM 17883 / MC-1</strain>
    </source>
</reference>
<dbReference type="PROSITE" id="PS50042">
    <property type="entry name" value="CNMP_BINDING_3"/>
    <property type="match status" value="1"/>
</dbReference>
<sequence>MNHHPLKDADLDQTRKSHLFTPLSEPAWLPLAAQLSRRTLASGEILFQQGDPFEAFFLVLRGGIKLYRLSADGAEKVIEVIMPGQTFGEAVMFAQGNRYPVTAEALEATVLVAVPSSAYMAMLQRYPEASVGLLKDMSQRLHHLVMEVDRVTLQRARERLLSYLGQQVACGNGSSCTLKMPRKVLASRLSMQPETLSRLFRGLKDQGIIAEQGQIITVLDPHAVQEGYLDEL</sequence>
<dbReference type="KEGG" id="mgm:Mmc1_0460"/>
<accession>A0L4U2</accession>
<dbReference type="PANTHER" id="PTHR24567">
    <property type="entry name" value="CRP FAMILY TRANSCRIPTIONAL REGULATORY PROTEIN"/>
    <property type="match status" value="1"/>
</dbReference>
<dbReference type="InterPro" id="IPR036388">
    <property type="entry name" value="WH-like_DNA-bd_sf"/>
</dbReference>
<dbReference type="PROSITE" id="PS51063">
    <property type="entry name" value="HTH_CRP_2"/>
    <property type="match status" value="1"/>
</dbReference>
<dbReference type="GO" id="GO:0003700">
    <property type="term" value="F:DNA-binding transcription factor activity"/>
    <property type="evidence" value="ECO:0007669"/>
    <property type="project" value="TreeGrafter"/>
</dbReference>
<dbReference type="SMART" id="SM00100">
    <property type="entry name" value="cNMP"/>
    <property type="match status" value="1"/>
</dbReference>
<dbReference type="eggNOG" id="COG0664">
    <property type="taxonomic scope" value="Bacteria"/>
</dbReference>
<dbReference type="CDD" id="cd00038">
    <property type="entry name" value="CAP_ED"/>
    <property type="match status" value="1"/>
</dbReference>
<dbReference type="InterPro" id="IPR012318">
    <property type="entry name" value="HTH_CRP"/>
</dbReference>
<evidence type="ECO:0000313" key="6">
    <source>
        <dbReference type="EMBL" id="ABK42985.1"/>
    </source>
</evidence>
<dbReference type="InterPro" id="IPR036390">
    <property type="entry name" value="WH_DNA-bd_sf"/>
</dbReference>
<reference evidence="7" key="1">
    <citation type="journal article" date="2009" name="Appl. Environ. Microbiol.">
        <title>Complete genome sequence of the chemolithoautotrophic marine magnetotactic coccus strain MC-1.</title>
        <authorList>
            <person name="Schubbe S."/>
            <person name="Williams T.J."/>
            <person name="Xie G."/>
            <person name="Kiss H.E."/>
            <person name="Brettin T.S."/>
            <person name="Martinez D."/>
            <person name="Ross C.A."/>
            <person name="Schuler D."/>
            <person name="Cox B.L."/>
            <person name="Nealson K.H."/>
            <person name="Bazylinski D.A."/>
        </authorList>
    </citation>
    <scope>NUCLEOTIDE SEQUENCE [LARGE SCALE GENOMIC DNA]</scope>
    <source>
        <strain evidence="7">ATCC BAA-1437 / JCM 17883 / MC-1</strain>
    </source>
</reference>
<evidence type="ECO:0000259" key="5">
    <source>
        <dbReference type="PROSITE" id="PS51063"/>
    </source>
</evidence>
<dbReference type="Pfam" id="PF13545">
    <property type="entry name" value="HTH_Crp_2"/>
    <property type="match status" value="1"/>
</dbReference>
<evidence type="ECO:0000259" key="4">
    <source>
        <dbReference type="PROSITE" id="PS50042"/>
    </source>
</evidence>
<dbReference type="AlphaFoldDB" id="A0L4U2"/>
<dbReference type="InterPro" id="IPR000595">
    <property type="entry name" value="cNMP-bd_dom"/>
</dbReference>
<proteinExistence type="predicted"/>
<dbReference type="RefSeq" id="WP_011712155.1">
    <property type="nucleotide sequence ID" value="NC_008576.1"/>
</dbReference>
<organism evidence="6 7">
    <name type="scientific">Magnetococcus marinus (strain ATCC BAA-1437 / JCM 17883 / MC-1)</name>
    <dbReference type="NCBI Taxonomy" id="156889"/>
    <lineage>
        <taxon>Bacteria</taxon>
        <taxon>Pseudomonadati</taxon>
        <taxon>Pseudomonadota</taxon>
        <taxon>Magnetococcia</taxon>
        <taxon>Magnetococcales</taxon>
        <taxon>Magnetococcaceae</taxon>
        <taxon>Magnetococcus</taxon>
    </lineage>
</organism>
<evidence type="ECO:0000256" key="1">
    <source>
        <dbReference type="ARBA" id="ARBA00023015"/>
    </source>
</evidence>
<keyword evidence="7" id="KW-1185">Reference proteome</keyword>
<dbReference type="HOGENOM" id="CLU_075053_4_0_5"/>
<keyword evidence="3" id="KW-0804">Transcription</keyword>
<dbReference type="EMBL" id="CP000471">
    <property type="protein sequence ID" value="ABK42985.1"/>
    <property type="molecule type" value="Genomic_DNA"/>
</dbReference>
<dbReference type="Pfam" id="PF00027">
    <property type="entry name" value="cNMP_binding"/>
    <property type="match status" value="1"/>
</dbReference>
<feature type="domain" description="HTH crp-type" evidence="5">
    <location>
        <begin position="154"/>
        <end position="222"/>
    </location>
</feature>
<dbReference type="Proteomes" id="UP000002586">
    <property type="component" value="Chromosome"/>
</dbReference>
<protein>
    <submittedName>
        <fullName evidence="6">Transcriptional regulator, Crp/Fnr family</fullName>
    </submittedName>
</protein>
<dbReference type="GO" id="GO:0005829">
    <property type="term" value="C:cytosol"/>
    <property type="evidence" value="ECO:0007669"/>
    <property type="project" value="TreeGrafter"/>
</dbReference>